<keyword evidence="3" id="KW-1185">Reference proteome</keyword>
<comment type="caution">
    <text evidence="2">The sequence shown here is derived from an EMBL/GenBank/DDBJ whole genome shotgun (WGS) entry which is preliminary data.</text>
</comment>
<evidence type="ECO:0000313" key="3">
    <source>
        <dbReference type="Proteomes" id="UP001595923"/>
    </source>
</evidence>
<evidence type="ECO:0000259" key="1">
    <source>
        <dbReference type="Pfam" id="PF19694"/>
    </source>
</evidence>
<accession>A0ABV9DZZ6</accession>
<dbReference type="Pfam" id="PF19694">
    <property type="entry name" value="DUF6194"/>
    <property type="match status" value="1"/>
</dbReference>
<organism evidence="2 3">
    <name type="scientific">Nocardiopsis mangrovi</name>
    <dbReference type="NCBI Taxonomy" id="1179818"/>
    <lineage>
        <taxon>Bacteria</taxon>
        <taxon>Bacillati</taxon>
        <taxon>Actinomycetota</taxon>
        <taxon>Actinomycetes</taxon>
        <taxon>Streptosporangiales</taxon>
        <taxon>Nocardiopsidaceae</taxon>
        <taxon>Nocardiopsis</taxon>
    </lineage>
</organism>
<proteinExistence type="predicted"/>
<protein>
    <submittedName>
        <fullName evidence="2">DUF6194 family protein</fullName>
    </submittedName>
</protein>
<dbReference type="InterPro" id="IPR045676">
    <property type="entry name" value="DUF6194"/>
</dbReference>
<feature type="domain" description="DUF6194" evidence="1">
    <location>
        <begin position="1"/>
        <end position="150"/>
    </location>
</feature>
<evidence type="ECO:0000313" key="2">
    <source>
        <dbReference type="EMBL" id="MFC4563550.1"/>
    </source>
</evidence>
<dbReference type="RefSeq" id="WP_378575957.1">
    <property type="nucleotide sequence ID" value="NZ_JBHSFQ010000016.1"/>
</dbReference>
<dbReference type="Proteomes" id="UP001595923">
    <property type="component" value="Unassembled WGS sequence"/>
</dbReference>
<name>A0ABV9DZZ6_9ACTN</name>
<dbReference type="EMBL" id="JBHSFQ010000016">
    <property type="protein sequence ID" value="MFC4563550.1"/>
    <property type="molecule type" value="Genomic_DNA"/>
</dbReference>
<sequence length="156" mass="17356">MDADDMKRHICEAFEGVSVAESSGDMFFSYDPDGDVVASESWTPFITIVTGDTYDSVSDLSRPGAYRLNIGLTKATYTARFGAPPQERDEHGVLATGFDHAARDEVIPHPVYASQYWVCVVEPRRTTLDDVRPLLDEAYQRAVRAHAARRTRRASA</sequence>
<gene>
    <name evidence="2" type="ORF">ACFO4E_16915</name>
</gene>
<reference evidence="3" key="1">
    <citation type="journal article" date="2019" name="Int. J. Syst. Evol. Microbiol.">
        <title>The Global Catalogue of Microorganisms (GCM) 10K type strain sequencing project: providing services to taxonomists for standard genome sequencing and annotation.</title>
        <authorList>
            <consortium name="The Broad Institute Genomics Platform"/>
            <consortium name="The Broad Institute Genome Sequencing Center for Infectious Disease"/>
            <person name="Wu L."/>
            <person name="Ma J."/>
        </authorList>
    </citation>
    <scope>NUCLEOTIDE SEQUENCE [LARGE SCALE GENOMIC DNA]</scope>
    <source>
        <strain evidence="3">XZYJ18</strain>
    </source>
</reference>